<feature type="domain" description="AB hydrolase-1" evidence="3">
    <location>
        <begin position="29"/>
        <end position="133"/>
    </location>
</feature>
<dbReference type="Proteomes" id="UP000287651">
    <property type="component" value="Unassembled WGS sequence"/>
</dbReference>
<dbReference type="PRINTS" id="PR00412">
    <property type="entry name" value="EPOXHYDRLASE"/>
</dbReference>
<dbReference type="SUPFAM" id="SSF53474">
    <property type="entry name" value="alpha/beta-Hydrolases"/>
    <property type="match status" value="1"/>
</dbReference>
<dbReference type="InterPro" id="IPR000639">
    <property type="entry name" value="Epox_hydrolase-like"/>
</dbReference>
<dbReference type="AlphaFoldDB" id="A0A427AWK8"/>
<evidence type="ECO:0000313" key="4">
    <source>
        <dbReference type="EMBL" id="RRT80496.1"/>
    </source>
</evidence>
<dbReference type="PANTHER" id="PTHR43329">
    <property type="entry name" value="EPOXIDE HYDROLASE"/>
    <property type="match status" value="1"/>
</dbReference>
<dbReference type="InterPro" id="IPR029058">
    <property type="entry name" value="AB_hydrolase_fold"/>
</dbReference>
<name>A0A427AWK8_ENSVE</name>
<gene>
    <name evidence="4" type="ORF">B296_00008405</name>
</gene>
<dbReference type="Pfam" id="PF00561">
    <property type="entry name" value="Abhydrolase_1"/>
    <property type="match status" value="1"/>
</dbReference>
<evidence type="ECO:0000256" key="1">
    <source>
        <dbReference type="ARBA" id="ARBA00022801"/>
    </source>
</evidence>
<keyword evidence="1" id="KW-0378">Hydrolase</keyword>
<dbReference type="EMBL" id="AMZH03001129">
    <property type="protein sequence ID" value="RRT80496.1"/>
    <property type="molecule type" value="Genomic_DNA"/>
</dbReference>
<protein>
    <recommendedName>
        <fullName evidence="3">AB hydrolase-1 domain-containing protein</fullName>
    </recommendedName>
</protein>
<accession>A0A427AWK8</accession>
<organism evidence="4 5">
    <name type="scientific">Ensete ventricosum</name>
    <name type="common">Abyssinian banana</name>
    <name type="synonym">Musa ensete</name>
    <dbReference type="NCBI Taxonomy" id="4639"/>
    <lineage>
        <taxon>Eukaryota</taxon>
        <taxon>Viridiplantae</taxon>
        <taxon>Streptophyta</taxon>
        <taxon>Embryophyta</taxon>
        <taxon>Tracheophyta</taxon>
        <taxon>Spermatophyta</taxon>
        <taxon>Magnoliopsida</taxon>
        <taxon>Liliopsida</taxon>
        <taxon>Zingiberales</taxon>
        <taxon>Musaceae</taxon>
        <taxon>Ensete</taxon>
    </lineage>
</organism>
<dbReference type="GO" id="GO:0016787">
    <property type="term" value="F:hydrolase activity"/>
    <property type="evidence" value="ECO:0007669"/>
    <property type="project" value="UniProtKB-KW"/>
</dbReference>
<dbReference type="Gene3D" id="3.40.50.1820">
    <property type="entry name" value="alpha/beta hydrolase"/>
    <property type="match status" value="1"/>
</dbReference>
<reference evidence="4 5" key="1">
    <citation type="journal article" date="2014" name="Agronomy (Basel)">
        <title>A Draft Genome Sequence for Ensete ventricosum, the Drought-Tolerant Tree Against Hunger.</title>
        <authorList>
            <person name="Harrison J."/>
            <person name="Moore K.A."/>
            <person name="Paszkiewicz K."/>
            <person name="Jones T."/>
            <person name="Grant M."/>
            <person name="Ambacheew D."/>
            <person name="Muzemil S."/>
            <person name="Studholme D.J."/>
        </authorList>
    </citation>
    <scope>NUCLEOTIDE SEQUENCE [LARGE SCALE GENOMIC DNA]</scope>
</reference>
<sequence length="348" mass="39369">MVDKIEHSHLDVGGLSLHIAHIGKGELGTVLFVHGFPEIWYSWRHQMIAVAEAGFKAIAPDLRGYGLSGQPTEPENTTWDDLVADLLAILDSLSVPKVFVVGKDFGAWPAYHLALYHPHRVLGVVTLGVPFIARNIDADTLPEGFYVLRWQVYCYDSFAHSKLFALILYRLLRRQEPGRAEADFGRFDVRRVVRTIYILFSRVEIPIAERGQEIMDLADSSTPLPQWFTEEDVDAYAALYETSGFRFPLHMPYRSLPGVISPADPKVEVPALLIMGEKDYVLRFPGMEDYIRSGTVKQFVPDLEIVFVPEGSHFVQEQCPEQVNQLLIDFLKSQSLRRLARGNPSDDD</sequence>
<dbReference type="InterPro" id="IPR000073">
    <property type="entry name" value="AB_hydrolase_1"/>
</dbReference>
<evidence type="ECO:0000259" key="3">
    <source>
        <dbReference type="Pfam" id="PF00561"/>
    </source>
</evidence>
<evidence type="ECO:0000313" key="5">
    <source>
        <dbReference type="Proteomes" id="UP000287651"/>
    </source>
</evidence>
<comment type="similarity">
    <text evidence="2">Belongs to the AB hydrolase superfamily. Epoxide hydrolase family.</text>
</comment>
<comment type="caution">
    <text evidence="4">The sequence shown here is derived from an EMBL/GenBank/DDBJ whole genome shotgun (WGS) entry which is preliminary data.</text>
</comment>
<proteinExistence type="inferred from homology"/>
<evidence type="ECO:0000256" key="2">
    <source>
        <dbReference type="ARBA" id="ARBA00038334"/>
    </source>
</evidence>